<evidence type="ECO:0000313" key="4">
    <source>
        <dbReference type="Proteomes" id="UP000477311"/>
    </source>
</evidence>
<dbReference type="SUPFAM" id="SSF53448">
    <property type="entry name" value="Nucleotide-diphospho-sugar transferases"/>
    <property type="match status" value="1"/>
</dbReference>
<comment type="caution">
    <text evidence="3">The sequence shown here is derived from an EMBL/GenBank/DDBJ whole genome shotgun (WGS) entry which is preliminary data.</text>
</comment>
<dbReference type="InterPro" id="IPR029044">
    <property type="entry name" value="Nucleotide-diphossugar_trans"/>
</dbReference>
<evidence type="ECO:0000313" key="3">
    <source>
        <dbReference type="EMBL" id="NGO39255.1"/>
    </source>
</evidence>
<evidence type="ECO:0000256" key="1">
    <source>
        <dbReference type="SAM" id="MobiDB-lite"/>
    </source>
</evidence>
<dbReference type="Proteomes" id="UP000477311">
    <property type="component" value="Unassembled WGS sequence"/>
</dbReference>
<accession>A0A6M1RRK8</accession>
<dbReference type="RefSeq" id="WP_165107173.1">
    <property type="nucleotide sequence ID" value="NZ_JAAKYA010000052.1"/>
</dbReference>
<dbReference type="PANTHER" id="PTHR43179:SF7">
    <property type="entry name" value="RHAMNOSYLTRANSFERASE WBBL"/>
    <property type="match status" value="1"/>
</dbReference>
<proteinExistence type="predicted"/>
<keyword evidence="3" id="KW-0808">Transferase</keyword>
<dbReference type="EMBL" id="JAAKYA010000052">
    <property type="protein sequence ID" value="NGO39255.1"/>
    <property type="molecule type" value="Genomic_DNA"/>
</dbReference>
<feature type="domain" description="Glycosyltransferase 2-like" evidence="2">
    <location>
        <begin position="9"/>
        <end position="133"/>
    </location>
</feature>
<dbReference type="Gene3D" id="3.90.550.10">
    <property type="entry name" value="Spore Coat Polysaccharide Biosynthesis Protein SpsA, Chain A"/>
    <property type="match status" value="1"/>
</dbReference>
<dbReference type="GO" id="GO:0016740">
    <property type="term" value="F:transferase activity"/>
    <property type="evidence" value="ECO:0007669"/>
    <property type="project" value="UniProtKB-KW"/>
</dbReference>
<gene>
    <name evidence="3" type="ORF">G4L39_07565</name>
</gene>
<organism evidence="3 4">
    <name type="scientific">Limisphaera ngatamarikiensis</name>
    <dbReference type="NCBI Taxonomy" id="1324935"/>
    <lineage>
        <taxon>Bacteria</taxon>
        <taxon>Pseudomonadati</taxon>
        <taxon>Verrucomicrobiota</taxon>
        <taxon>Verrucomicrobiia</taxon>
        <taxon>Limisphaerales</taxon>
        <taxon>Limisphaeraceae</taxon>
        <taxon>Limisphaera</taxon>
    </lineage>
</organism>
<protein>
    <submittedName>
        <fullName evidence="3">Glycosyltransferase family 2 protein</fullName>
    </submittedName>
</protein>
<keyword evidence="4" id="KW-1185">Reference proteome</keyword>
<dbReference type="PANTHER" id="PTHR43179">
    <property type="entry name" value="RHAMNOSYLTRANSFERASE WBBL"/>
    <property type="match status" value="1"/>
</dbReference>
<name>A0A6M1RRK8_9BACT</name>
<evidence type="ECO:0000259" key="2">
    <source>
        <dbReference type="Pfam" id="PF00535"/>
    </source>
</evidence>
<dbReference type="Pfam" id="PF00535">
    <property type="entry name" value="Glycos_transf_2"/>
    <property type="match status" value="1"/>
</dbReference>
<dbReference type="InterPro" id="IPR001173">
    <property type="entry name" value="Glyco_trans_2-like"/>
</dbReference>
<dbReference type="AlphaFoldDB" id="A0A6M1RRK8"/>
<dbReference type="CDD" id="cd04186">
    <property type="entry name" value="GT_2_like_c"/>
    <property type="match status" value="1"/>
</dbReference>
<sequence>MPSTSTALTIIIVNWNGGEKLLRCLRSIRASRTSFPVKVIVVDNNSTDGSRERAAAEFPEYHIVNTGANLGFGRGNNYARPWVDTPLVLFLNPDTELFPDTLEKAVHSLLSRPRVGILGCQMRDPDGTVQELGLQWFPTPGRVFLELMVPGWLRRGLPGRWLCHDPLRSGPVRKLYGGFMLARKEVLDAAGWFDERYFMYAEDVDLSRTVRALGWELFYDAGCAIIHACGGASQNAPSGFSVLMKQRSVEQLIEKYQGRCAARCHRRLVALAAALRLIALRLSGSGQRLENARIRSRLLWDWAWHGREATIPKGPEKQTRQTGFIPADPAIEKTP</sequence>
<reference evidence="3 4" key="1">
    <citation type="submission" date="2020-02" db="EMBL/GenBank/DDBJ databases">
        <title>Draft genome sequence of Limisphaera ngatamarikiensis NGM72.4T, a thermophilic Verrucomicrobia grouped in subdivision 3.</title>
        <authorList>
            <person name="Carere C.R."/>
            <person name="Steen J."/>
            <person name="Hugenholtz P."/>
            <person name="Stott M.B."/>
        </authorList>
    </citation>
    <scope>NUCLEOTIDE SEQUENCE [LARGE SCALE GENOMIC DNA]</scope>
    <source>
        <strain evidence="3 4">NGM72.4</strain>
    </source>
</reference>
<feature type="region of interest" description="Disordered" evidence="1">
    <location>
        <begin position="311"/>
        <end position="335"/>
    </location>
</feature>